<name>A0A162BU98_9CRUS</name>
<dbReference type="AlphaFoldDB" id="A0A162BU98"/>
<protein>
    <submittedName>
        <fullName evidence="1">Uncharacterized protein</fullName>
    </submittedName>
</protein>
<gene>
    <name evidence="1" type="ORF">APZ42_007504</name>
</gene>
<proteinExistence type="predicted"/>
<reference evidence="1 2" key="1">
    <citation type="submission" date="2016-03" db="EMBL/GenBank/DDBJ databases">
        <title>EvidentialGene: Evidence-directed Construction of Genes on Genomes.</title>
        <authorList>
            <person name="Gilbert D.G."/>
            <person name="Choi J.-H."/>
            <person name="Mockaitis K."/>
            <person name="Colbourne J."/>
            <person name="Pfrender M."/>
        </authorList>
    </citation>
    <scope>NUCLEOTIDE SEQUENCE [LARGE SCALE GENOMIC DNA]</scope>
    <source>
        <strain evidence="1 2">Xinb3</strain>
        <tissue evidence="1">Complete organism</tissue>
    </source>
</reference>
<feature type="non-terminal residue" evidence="1">
    <location>
        <position position="1"/>
    </location>
</feature>
<sequence length="72" mass="7973">WNRPGEELSETISKSSALRLMNTSMSNNFRLVLFLLADKMPTAVLNARSILSEEYGIPIISFAIGVKAENLC</sequence>
<comment type="caution">
    <text evidence="1">The sequence shown here is derived from an EMBL/GenBank/DDBJ whole genome shotgun (WGS) entry which is preliminary data.</text>
</comment>
<keyword evidence="2" id="KW-1185">Reference proteome</keyword>
<organism evidence="1 2">
    <name type="scientific">Daphnia magna</name>
    <dbReference type="NCBI Taxonomy" id="35525"/>
    <lineage>
        <taxon>Eukaryota</taxon>
        <taxon>Metazoa</taxon>
        <taxon>Ecdysozoa</taxon>
        <taxon>Arthropoda</taxon>
        <taxon>Crustacea</taxon>
        <taxon>Branchiopoda</taxon>
        <taxon>Diplostraca</taxon>
        <taxon>Cladocera</taxon>
        <taxon>Anomopoda</taxon>
        <taxon>Daphniidae</taxon>
        <taxon>Daphnia</taxon>
    </lineage>
</organism>
<dbReference type="Proteomes" id="UP000076858">
    <property type="component" value="Unassembled WGS sequence"/>
</dbReference>
<dbReference type="EMBL" id="LRGB01020948">
    <property type="protein sequence ID" value="KZR97550.1"/>
    <property type="molecule type" value="Genomic_DNA"/>
</dbReference>
<accession>A0A162BU98</accession>
<evidence type="ECO:0000313" key="1">
    <source>
        <dbReference type="EMBL" id="KZR97550.1"/>
    </source>
</evidence>
<evidence type="ECO:0000313" key="2">
    <source>
        <dbReference type="Proteomes" id="UP000076858"/>
    </source>
</evidence>